<reference evidence="1 2" key="1">
    <citation type="submission" date="2017-07" db="EMBL/GenBank/DDBJ databases">
        <title>Complete genome sequence of Actinoalloteichus hoggarensis DSM 45943, type strain of Actinoalloteichus hoggarensis.</title>
        <authorList>
            <person name="Ruckert C."/>
            <person name="Nouioui I."/>
            <person name="Willmese J."/>
            <person name="van Wezel G."/>
            <person name="Klenk H.-P."/>
            <person name="Kalinowski J."/>
            <person name="Zotchev S.B."/>
        </authorList>
    </citation>
    <scope>NUCLEOTIDE SEQUENCE [LARGE SCALE GENOMIC DNA]</scope>
    <source>
        <strain evidence="1 2">DSM 45943</strain>
    </source>
</reference>
<dbReference type="PRINTS" id="PR00111">
    <property type="entry name" value="ABHYDROLASE"/>
</dbReference>
<dbReference type="InterPro" id="IPR000073">
    <property type="entry name" value="AB_hydrolase_1"/>
</dbReference>
<dbReference type="Gene3D" id="3.40.50.1820">
    <property type="entry name" value="alpha/beta hydrolase"/>
    <property type="match status" value="1"/>
</dbReference>
<dbReference type="InterPro" id="IPR029058">
    <property type="entry name" value="AB_hydrolase_fold"/>
</dbReference>
<evidence type="ECO:0000313" key="1">
    <source>
        <dbReference type="EMBL" id="ASO20398.1"/>
    </source>
</evidence>
<dbReference type="EMBL" id="CP022521">
    <property type="protein sequence ID" value="ASO20398.1"/>
    <property type="molecule type" value="Genomic_DNA"/>
</dbReference>
<dbReference type="PANTHER" id="PTHR43798">
    <property type="entry name" value="MONOACYLGLYCEROL LIPASE"/>
    <property type="match status" value="1"/>
</dbReference>
<dbReference type="GO" id="GO:0018786">
    <property type="term" value="F:haloalkane dehalogenase activity"/>
    <property type="evidence" value="ECO:0007669"/>
    <property type="project" value="UniProtKB-EC"/>
</dbReference>
<accession>A0A221W3K9</accession>
<name>A0A221W3K9_9PSEU</name>
<gene>
    <name evidence="1" type="primary">dhaA1</name>
    <name evidence="1" type="ORF">AHOG_13775</name>
</gene>
<proteinExistence type="predicted"/>
<dbReference type="InterPro" id="IPR050266">
    <property type="entry name" value="AB_hydrolase_sf"/>
</dbReference>
<keyword evidence="2" id="KW-1185">Reference proteome</keyword>
<dbReference type="OrthoDB" id="334507at2"/>
<dbReference type="GO" id="GO:0016020">
    <property type="term" value="C:membrane"/>
    <property type="evidence" value="ECO:0007669"/>
    <property type="project" value="TreeGrafter"/>
</dbReference>
<sequence>MWDLTESFTSRQGVVRWARGGRGSPVVLLHGTPFSSRVWHDVATGLSRRHTVYLWDLPGYGRSEMRAGQDVSFAAAQEVFVALLREWGLSEPAVVAHDIGGAVALRTALVSGVRFARLALLDAVCVRPWGSDFFRLVRENSEVFGQLPGSLHEALVRRYLASAAHRVLPAAVVDELAAPWLGAVGQAAFYRQIAQADERLTEELVGRYRELDLPVLVGWGAQDTWLPVERAHTLAGLIPNARVETIEQAGHLVQFDAPGALTALLEEFLSS</sequence>
<dbReference type="Proteomes" id="UP000204221">
    <property type="component" value="Chromosome"/>
</dbReference>
<protein>
    <submittedName>
        <fullName evidence="1">Haloalkane dehalogenase</fullName>
        <ecNumber evidence="1">3.8.1.5</ecNumber>
    </submittedName>
</protein>
<dbReference type="KEGG" id="ahg:AHOG_13775"/>
<dbReference type="EC" id="3.8.1.5" evidence="1"/>
<keyword evidence="1" id="KW-0378">Hydrolase</keyword>
<dbReference type="SUPFAM" id="SSF53474">
    <property type="entry name" value="alpha/beta-Hydrolases"/>
    <property type="match status" value="1"/>
</dbReference>
<evidence type="ECO:0000313" key="2">
    <source>
        <dbReference type="Proteomes" id="UP000204221"/>
    </source>
</evidence>
<dbReference type="RefSeq" id="WP_093941731.1">
    <property type="nucleotide sequence ID" value="NZ_CP022521.1"/>
</dbReference>
<dbReference type="PANTHER" id="PTHR43798:SF33">
    <property type="entry name" value="HYDROLASE, PUTATIVE (AFU_ORTHOLOGUE AFUA_2G14860)-RELATED"/>
    <property type="match status" value="1"/>
</dbReference>
<dbReference type="AlphaFoldDB" id="A0A221W3K9"/>
<organism evidence="1 2">
    <name type="scientific">Actinoalloteichus hoggarensis</name>
    <dbReference type="NCBI Taxonomy" id="1470176"/>
    <lineage>
        <taxon>Bacteria</taxon>
        <taxon>Bacillati</taxon>
        <taxon>Actinomycetota</taxon>
        <taxon>Actinomycetes</taxon>
        <taxon>Pseudonocardiales</taxon>
        <taxon>Pseudonocardiaceae</taxon>
        <taxon>Actinoalloteichus</taxon>
    </lineage>
</organism>
<dbReference type="Pfam" id="PF00561">
    <property type="entry name" value="Abhydrolase_1"/>
    <property type="match status" value="1"/>
</dbReference>